<dbReference type="Proteomes" id="UP000000323">
    <property type="component" value="Chromosome 2"/>
</dbReference>
<dbReference type="RefSeq" id="WP_012876482.1">
    <property type="nucleotide sequence ID" value="NC_013526.1"/>
</dbReference>
<dbReference type="Gene3D" id="3.40.50.360">
    <property type="match status" value="1"/>
</dbReference>
<dbReference type="PANTHER" id="PTHR38030">
    <property type="entry name" value="PROTOPORPHYRINOGEN IX DEHYDROGENASE [MENAQUINONE]"/>
    <property type="match status" value="1"/>
</dbReference>
<dbReference type="GO" id="GO:0006783">
    <property type="term" value="P:heme biosynthetic process"/>
    <property type="evidence" value="ECO:0007669"/>
    <property type="project" value="TreeGrafter"/>
</dbReference>
<evidence type="ECO:0000313" key="3">
    <source>
        <dbReference type="Proteomes" id="UP000000323"/>
    </source>
</evidence>
<dbReference type="InterPro" id="IPR026816">
    <property type="entry name" value="Flavodoxin_dom"/>
</dbReference>
<proteinExistence type="predicted"/>
<dbReference type="GO" id="GO:0070819">
    <property type="term" value="F:menaquinone-dependent protoporphyrinogen oxidase activity"/>
    <property type="evidence" value="ECO:0007669"/>
    <property type="project" value="TreeGrafter"/>
</dbReference>
<organism evidence="2 3">
    <name type="scientific">Thermobaculum terrenum (strain ATCC BAA-798 / CCMEE 7001 / YNP1)</name>
    <dbReference type="NCBI Taxonomy" id="525904"/>
    <lineage>
        <taxon>Bacteria</taxon>
        <taxon>Bacillati</taxon>
        <taxon>Chloroflexota</taxon>
        <taxon>Chloroflexia</taxon>
        <taxon>Candidatus Thermobaculales</taxon>
        <taxon>Candidatus Thermobaculaceae</taxon>
        <taxon>Thermobaculum</taxon>
    </lineage>
</organism>
<evidence type="ECO:0000259" key="1">
    <source>
        <dbReference type="PROSITE" id="PS50902"/>
    </source>
</evidence>
<dbReference type="KEGG" id="ttr:Tter_2562"/>
<reference evidence="3" key="1">
    <citation type="journal article" date="2010" name="Stand. Genomic Sci.">
        <title>Complete genome sequence of 'Thermobaculum terrenum' type strain (YNP1).</title>
        <authorList>
            <person name="Kiss H."/>
            <person name="Cleland D."/>
            <person name="Lapidus A."/>
            <person name="Lucas S."/>
            <person name="Glavina Del Rio T."/>
            <person name="Nolan M."/>
            <person name="Tice H."/>
            <person name="Han C."/>
            <person name="Goodwin L."/>
            <person name="Pitluck S."/>
            <person name="Liolios K."/>
            <person name="Ivanova N."/>
            <person name="Mavromatis K."/>
            <person name="Ovchinnikova G."/>
            <person name="Pati A."/>
            <person name="Chen A."/>
            <person name="Palaniappan K."/>
            <person name="Land M."/>
            <person name="Hauser L."/>
            <person name="Chang Y."/>
            <person name="Jeffries C."/>
            <person name="Lu M."/>
            <person name="Brettin T."/>
            <person name="Detter J."/>
            <person name="Goker M."/>
            <person name="Tindall B."/>
            <person name="Beck B."/>
            <person name="McDermott T."/>
            <person name="Woyke T."/>
            <person name="Bristow J."/>
            <person name="Eisen J."/>
            <person name="Markowitz V."/>
            <person name="Hugenholtz P."/>
            <person name="Kyrpides N."/>
            <person name="Klenk H."/>
            <person name="Cheng J."/>
        </authorList>
    </citation>
    <scope>NUCLEOTIDE SEQUENCE [LARGE SCALE GENOMIC DNA]</scope>
    <source>
        <strain evidence="3">ATCC BAA-798 / YNP1</strain>
    </source>
</reference>
<dbReference type="EMBL" id="CP001826">
    <property type="protein sequence ID" value="ACZ43451.1"/>
    <property type="molecule type" value="Genomic_DNA"/>
</dbReference>
<dbReference type="InterPro" id="IPR029039">
    <property type="entry name" value="Flavoprotein-like_sf"/>
</dbReference>
<name>D1CI80_THET1</name>
<dbReference type="InterPro" id="IPR008254">
    <property type="entry name" value="Flavodoxin/NO_synth"/>
</dbReference>
<evidence type="ECO:0000313" key="2">
    <source>
        <dbReference type="EMBL" id="ACZ43451.1"/>
    </source>
</evidence>
<protein>
    <submittedName>
        <fullName evidence="2">Flavodoxin-like protein</fullName>
    </submittedName>
</protein>
<dbReference type="STRING" id="525904.Tter_2562"/>
<dbReference type="InterPro" id="IPR052200">
    <property type="entry name" value="Protoporphyrinogen_IX_DH"/>
</dbReference>
<dbReference type="PANTHER" id="PTHR38030:SF2">
    <property type="entry name" value="PROTOPORPHYRINOGEN IX DEHYDROGENASE [QUINONE]"/>
    <property type="match status" value="1"/>
</dbReference>
<dbReference type="PROSITE" id="PS50902">
    <property type="entry name" value="FLAVODOXIN_LIKE"/>
    <property type="match status" value="1"/>
</dbReference>
<keyword evidence="3" id="KW-1185">Reference proteome</keyword>
<dbReference type="eggNOG" id="COG4635">
    <property type="taxonomic scope" value="Bacteria"/>
</dbReference>
<dbReference type="OrthoDB" id="26239at2"/>
<dbReference type="Pfam" id="PF12724">
    <property type="entry name" value="Flavodoxin_5"/>
    <property type="match status" value="1"/>
</dbReference>
<sequence length="179" mass="20347">MKVLVAYASRLGSTAEVAEFMGEELRRLGAEVDVMPVGEVRRVAPYDAVLVGSGVRHMHWLPEATEFVRVYQDELSRKPVALFLLSMVMSTDTAQHRQEAMRMLEDVRQMVRPVAVGLFGGEVAGRMVPFMSRQQVGLPRSEEHDFRDWEAMRSWVQQVYRQLARLSGHSAADKEVKDE</sequence>
<dbReference type="AlphaFoldDB" id="D1CI80"/>
<dbReference type="GO" id="GO:0010181">
    <property type="term" value="F:FMN binding"/>
    <property type="evidence" value="ECO:0007669"/>
    <property type="project" value="InterPro"/>
</dbReference>
<accession>D1CI80</accession>
<feature type="domain" description="Flavodoxin-like" evidence="1">
    <location>
        <begin position="3"/>
        <end position="160"/>
    </location>
</feature>
<dbReference type="SUPFAM" id="SSF52218">
    <property type="entry name" value="Flavoproteins"/>
    <property type="match status" value="1"/>
</dbReference>
<dbReference type="HOGENOM" id="CLU_094839_1_0_0"/>
<gene>
    <name evidence="2" type="ordered locus">Tter_2562</name>
</gene>